<keyword evidence="4" id="KW-0949">S-adenosyl-L-methionine</keyword>
<keyword evidence="3" id="KW-0808">Transferase</keyword>
<evidence type="ECO:0000256" key="3">
    <source>
        <dbReference type="ARBA" id="ARBA00022679"/>
    </source>
</evidence>
<dbReference type="SFLD" id="SFLDG01123">
    <property type="entry name" value="methyltransferase_(Class_B)"/>
    <property type="match status" value="1"/>
</dbReference>
<dbReference type="PROSITE" id="PS51332">
    <property type="entry name" value="B12_BINDING"/>
    <property type="match status" value="1"/>
</dbReference>
<evidence type="ECO:0000259" key="8">
    <source>
        <dbReference type="PROSITE" id="PS51332"/>
    </source>
</evidence>
<dbReference type="GO" id="GO:0003824">
    <property type="term" value="F:catalytic activity"/>
    <property type="evidence" value="ECO:0007669"/>
    <property type="project" value="InterPro"/>
</dbReference>
<dbReference type="GO" id="GO:0046872">
    <property type="term" value="F:metal ion binding"/>
    <property type="evidence" value="ECO:0007669"/>
    <property type="project" value="UniProtKB-KW"/>
</dbReference>
<evidence type="ECO:0000256" key="6">
    <source>
        <dbReference type="ARBA" id="ARBA00023004"/>
    </source>
</evidence>
<dbReference type="Pfam" id="PF02310">
    <property type="entry name" value="B12-binding"/>
    <property type="match status" value="1"/>
</dbReference>
<dbReference type="AlphaFoldDB" id="A0A7C1HX71"/>
<name>A0A7C1HX71_9CREN</name>
<dbReference type="SUPFAM" id="SSF102114">
    <property type="entry name" value="Radical SAM enzymes"/>
    <property type="match status" value="1"/>
</dbReference>
<comment type="cofactor">
    <cofactor evidence="1">
        <name>[4Fe-4S] cluster</name>
        <dbReference type="ChEBI" id="CHEBI:49883"/>
    </cofactor>
</comment>
<dbReference type="SFLD" id="SFLDG01082">
    <property type="entry name" value="B12-binding_domain_containing"/>
    <property type="match status" value="1"/>
</dbReference>
<evidence type="ECO:0000256" key="1">
    <source>
        <dbReference type="ARBA" id="ARBA00001966"/>
    </source>
</evidence>
<organism evidence="10">
    <name type="scientific">Fervidicoccus fontis</name>
    <dbReference type="NCBI Taxonomy" id="683846"/>
    <lineage>
        <taxon>Archaea</taxon>
        <taxon>Thermoproteota</taxon>
        <taxon>Thermoprotei</taxon>
        <taxon>Fervidicoccales</taxon>
        <taxon>Fervidicoccaceae</taxon>
        <taxon>Fervidicoccus</taxon>
    </lineage>
</organism>
<dbReference type="InterPro" id="IPR058240">
    <property type="entry name" value="rSAM_sf"/>
</dbReference>
<keyword evidence="7" id="KW-0411">Iron-sulfur</keyword>
<dbReference type="InterPro" id="IPR023404">
    <property type="entry name" value="rSAM_horseshoe"/>
</dbReference>
<dbReference type="SMART" id="SM00729">
    <property type="entry name" value="Elp3"/>
    <property type="match status" value="1"/>
</dbReference>
<keyword evidence="6" id="KW-0408">Iron</keyword>
<keyword evidence="2" id="KW-0489">Methyltransferase</keyword>
<dbReference type="GO" id="GO:0051539">
    <property type="term" value="F:4 iron, 4 sulfur cluster binding"/>
    <property type="evidence" value="ECO:0007669"/>
    <property type="project" value="UniProtKB-KW"/>
</dbReference>
<sequence>MKVLLAIPPDTHNLEIYRILGVNAPPLGLAYIAAVLERAGYCVRIVDSPTLKLVQERFIDIVREFKPDIVGFSLITPLAPKGYEIARKLKELFPETILVAGGQHPTFMYNEVLSHGFDVVVRFEGEYTTLELVKTIERYGHSVEVLKSVKSIAFKDREGNIVVTDNRRPIQNLDELPFPARHLLPMDRYTVLGKNIPVAHIMASRGCPYGCIFCSTSYFWGRRIRIRSAANVADEIEHVVNKYKARYIVFTDDELTWSKKWISDLLSELRKRGLDIQFTCGARVDQLQDFDLLKKLVDSGCVGIFVGVESASQNTLNLIGKRITVEQIVRFFENVKRLEQQYKESIDAAGSFIIGFPWETLDDMRQTIDFAVKLDPAYAQFTIATPYPGTPLYDYAVKHNLIIDWNWEHYTTLKAVMKGLHVDAKIMEKLLREAYKKFYVRAKYLLREAIKGRVFLVLPTIIRSIISWLFE</sequence>
<dbReference type="InterPro" id="IPR007197">
    <property type="entry name" value="rSAM"/>
</dbReference>
<feature type="domain" description="Radical SAM core" evidence="9">
    <location>
        <begin position="193"/>
        <end position="423"/>
    </location>
</feature>
<dbReference type="Gene3D" id="3.40.50.280">
    <property type="entry name" value="Cobalamin-binding domain"/>
    <property type="match status" value="1"/>
</dbReference>
<reference evidence="10" key="1">
    <citation type="journal article" date="2020" name="mSystems">
        <title>Genome- and Community-Level Interaction Insights into Carbon Utilization and Element Cycling Functions of Hydrothermarchaeota in Hydrothermal Sediment.</title>
        <authorList>
            <person name="Zhou Z."/>
            <person name="Liu Y."/>
            <person name="Xu W."/>
            <person name="Pan J."/>
            <person name="Luo Z.H."/>
            <person name="Li M."/>
        </authorList>
    </citation>
    <scope>NUCLEOTIDE SEQUENCE [LARGE SCALE GENOMIC DNA]</scope>
    <source>
        <strain evidence="10">SpSt-123</strain>
    </source>
</reference>
<dbReference type="PANTHER" id="PTHR43409">
    <property type="entry name" value="ANAEROBIC MAGNESIUM-PROTOPORPHYRIN IX MONOMETHYL ESTER CYCLASE-RELATED"/>
    <property type="match status" value="1"/>
</dbReference>
<dbReference type="Pfam" id="PF04055">
    <property type="entry name" value="Radical_SAM"/>
    <property type="match status" value="1"/>
</dbReference>
<dbReference type="GO" id="GO:0031419">
    <property type="term" value="F:cobalamin binding"/>
    <property type="evidence" value="ECO:0007669"/>
    <property type="project" value="InterPro"/>
</dbReference>
<dbReference type="InterPro" id="IPR006638">
    <property type="entry name" value="Elp3/MiaA/NifB-like_rSAM"/>
</dbReference>
<dbReference type="PROSITE" id="PS51918">
    <property type="entry name" value="RADICAL_SAM"/>
    <property type="match status" value="1"/>
</dbReference>
<evidence type="ECO:0000256" key="2">
    <source>
        <dbReference type="ARBA" id="ARBA00022603"/>
    </source>
</evidence>
<dbReference type="PANTHER" id="PTHR43409:SF7">
    <property type="entry name" value="BLL1977 PROTEIN"/>
    <property type="match status" value="1"/>
</dbReference>
<dbReference type="CDD" id="cd02068">
    <property type="entry name" value="radical_SAM_B12_BD"/>
    <property type="match status" value="1"/>
</dbReference>
<dbReference type="InterPro" id="IPR006158">
    <property type="entry name" value="Cobalamin-bd"/>
</dbReference>
<dbReference type="CDD" id="cd01335">
    <property type="entry name" value="Radical_SAM"/>
    <property type="match status" value="1"/>
</dbReference>
<protein>
    <submittedName>
        <fullName evidence="10">Radical SAM protein</fullName>
    </submittedName>
</protein>
<feature type="domain" description="B12-binding" evidence="8">
    <location>
        <begin position="1"/>
        <end position="143"/>
    </location>
</feature>
<evidence type="ECO:0000259" key="9">
    <source>
        <dbReference type="PROSITE" id="PS51918"/>
    </source>
</evidence>
<evidence type="ECO:0000256" key="4">
    <source>
        <dbReference type="ARBA" id="ARBA00022691"/>
    </source>
</evidence>
<keyword evidence="5" id="KW-0479">Metal-binding</keyword>
<dbReference type="EMBL" id="DSDY01000163">
    <property type="protein sequence ID" value="HDS11026.1"/>
    <property type="molecule type" value="Genomic_DNA"/>
</dbReference>
<evidence type="ECO:0000256" key="7">
    <source>
        <dbReference type="ARBA" id="ARBA00023014"/>
    </source>
</evidence>
<dbReference type="Gene3D" id="3.80.30.20">
    <property type="entry name" value="tm_1862 like domain"/>
    <property type="match status" value="1"/>
</dbReference>
<gene>
    <name evidence="10" type="ORF">ENO04_05390</name>
</gene>
<accession>A0A7C1HX71</accession>
<dbReference type="SUPFAM" id="SSF52242">
    <property type="entry name" value="Cobalamin (vitamin B12)-binding domain"/>
    <property type="match status" value="1"/>
</dbReference>
<dbReference type="InterPro" id="IPR036724">
    <property type="entry name" value="Cobalamin-bd_sf"/>
</dbReference>
<dbReference type="InterPro" id="IPR034466">
    <property type="entry name" value="Methyltransferase_Class_B"/>
</dbReference>
<dbReference type="SFLD" id="SFLDS00029">
    <property type="entry name" value="Radical_SAM"/>
    <property type="match status" value="1"/>
</dbReference>
<dbReference type="InterPro" id="IPR051198">
    <property type="entry name" value="BchE-like"/>
</dbReference>
<proteinExistence type="predicted"/>
<comment type="caution">
    <text evidence="10">The sequence shown here is derived from an EMBL/GenBank/DDBJ whole genome shotgun (WGS) entry which is preliminary data.</text>
</comment>
<evidence type="ECO:0000256" key="5">
    <source>
        <dbReference type="ARBA" id="ARBA00022723"/>
    </source>
</evidence>
<evidence type="ECO:0000313" key="10">
    <source>
        <dbReference type="EMBL" id="HDS11026.1"/>
    </source>
</evidence>